<sequence>MLKAIENALHTINAPVARWTAQIAGFMLFVMTLIVLLQVACRYILNIPLSWTDESSRFLMIYMTYLCLPLIYLQDRNIAMTFITDKLKGTRVFELLMIVAHICAIVLFVVWIYFGYNFFKTGSVMADSIPIPMYVVYAMPPIMLFISCFAALEKLAGSLHNLIHFNAYKESLIAAEAAE</sequence>
<organism evidence="11 12">
    <name type="scientific">Vibrio ulleungensis</name>
    <dbReference type="NCBI Taxonomy" id="2807619"/>
    <lineage>
        <taxon>Bacteria</taxon>
        <taxon>Pseudomonadati</taxon>
        <taxon>Pseudomonadota</taxon>
        <taxon>Gammaproteobacteria</taxon>
        <taxon>Vibrionales</taxon>
        <taxon>Vibrionaceae</taxon>
        <taxon>Vibrio</taxon>
    </lineage>
</organism>
<evidence type="ECO:0000256" key="5">
    <source>
        <dbReference type="ARBA" id="ARBA00022692"/>
    </source>
</evidence>
<keyword evidence="2 9" id="KW-0813">Transport</keyword>
<feature type="transmembrane region" description="Helical" evidence="9">
    <location>
        <begin position="57"/>
        <end position="74"/>
    </location>
</feature>
<evidence type="ECO:0000256" key="3">
    <source>
        <dbReference type="ARBA" id="ARBA00022475"/>
    </source>
</evidence>
<dbReference type="Proteomes" id="UP000809621">
    <property type="component" value="Unassembled WGS sequence"/>
</dbReference>
<evidence type="ECO:0000256" key="2">
    <source>
        <dbReference type="ARBA" id="ARBA00022448"/>
    </source>
</evidence>
<evidence type="ECO:0000313" key="12">
    <source>
        <dbReference type="Proteomes" id="UP000809621"/>
    </source>
</evidence>
<comment type="subcellular location">
    <subcellularLocation>
        <location evidence="1 9">Cell inner membrane</location>
        <topology evidence="1 9">Multi-pass membrane protein</topology>
    </subcellularLocation>
</comment>
<keyword evidence="7 9" id="KW-0472">Membrane</keyword>
<feature type="transmembrane region" description="Helical" evidence="9">
    <location>
        <begin position="134"/>
        <end position="152"/>
    </location>
</feature>
<keyword evidence="4 9" id="KW-0997">Cell inner membrane</keyword>
<dbReference type="RefSeq" id="WP_205159457.1">
    <property type="nucleotide sequence ID" value="NZ_JAFEUM010000007.1"/>
</dbReference>
<evidence type="ECO:0000256" key="4">
    <source>
        <dbReference type="ARBA" id="ARBA00022519"/>
    </source>
</evidence>
<evidence type="ECO:0000256" key="1">
    <source>
        <dbReference type="ARBA" id="ARBA00004429"/>
    </source>
</evidence>
<dbReference type="EMBL" id="JAFEUM010000007">
    <property type="protein sequence ID" value="MBM7037966.1"/>
    <property type="molecule type" value="Genomic_DNA"/>
</dbReference>
<evidence type="ECO:0000256" key="6">
    <source>
        <dbReference type="ARBA" id="ARBA00022989"/>
    </source>
</evidence>
<evidence type="ECO:0000256" key="9">
    <source>
        <dbReference type="RuleBase" id="RU369079"/>
    </source>
</evidence>
<feature type="transmembrane region" description="Helical" evidence="9">
    <location>
        <begin position="95"/>
        <end position="114"/>
    </location>
</feature>
<feature type="domain" description="Tripartite ATP-independent periplasmic transporters DctQ component" evidence="10">
    <location>
        <begin position="31"/>
        <end position="158"/>
    </location>
</feature>
<comment type="function">
    <text evidence="9">Part of the tripartite ATP-independent periplasmic (TRAP) transport system.</text>
</comment>
<dbReference type="InterPro" id="IPR007387">
    <property type="entry name" value="TRAP_DctQ"/>
</dbReference>
<name>A0ABS2HQ19_9VIBR</name>
<keyword evidence="12" id="KW-1185">Reference proteome</keyword>
<comment type="similarity">
    <text evidence="8 9">Belongs to the TRAP transporter small permease family.</text>
</comment>
<proteinExistence type="inferred from homology"/>
<accession>A0ABS2HQ19</accession>
<protein>
    <recommendedName>
        <fullName evidence="9">TRAP transporter small permease protein</fullName>
    </recommendedName>
</protein>
<dbReference type="Pfam" id="PF04290">
    <property type="entry name" value="DctQ"/>
    <property type="match status" value="1"/>
</dbReference>
<reference evidence="11 12" key="1">
    <citation type="submission" date="2021-02" db="EMBL/GenBank/DDBJ databases">
        <authorList>
            <person name="Park J.-S."/>
        </authorList>
    </citation>
    <scope>NUCLEOTIDE SEQUENCE [LARGE SCALE GENOMIC DNA]</scope>
    <source>
        <strain evidence="11 12">188UL20-2</strain>
    </source>
</reference>
<evidence type="ECO:0000313" key="11">
    <source>
        <dbReference type="EMBL" id="MBM7037966.1"/>
    </source>
</evidence>
<comment type="subunit">
    <text evidence="9">The complex comprises the extracytoplasmic solute receptor protein and the two transmembrane proteins.</text>
</comment>
<evidence type="ECO:0000256" key="8">
    <source>
        <dbReference type="ARBA" id="ARBA00038436"/>
    </source>
</evidence>
<feature type="transmembrane region" description="Helical" evidence="9">
    <location>
        <begin position="21"/>
        <end position="45"/>
    </location>
</feature>
<keyword evidence="3" id="KW-1003">Cell membrane</keyword>
<gene>
    <name evidence="11" type="ORF">JQC93_16345</name>
</gene>
<comment type="caution">
    <text evidence="11">The sequence shown here is derived from an EMBL/GenBank/DDBJ whole genome shotgun (WGS) entry which is preliminary data.</text>
</comment>
<evidence type="ECO:0000256" key="7">
    <source>
        <dbReference type="ARBA" id="ARBA00023136"/>
    </source>
</evidence>
<keyword evidence="5 9" id="KW-0812">Transmembrane</keyword>
<dbReference type="PANTHER" id="PTHR35011">
    <property type="entry name" value="2,3-DIKETO-L-GULONATE TRAP TRANSPORTER SMALL PERMEASE PROTEIN YIAM"/>
    <property type="match status" value="1"/>
</dbReference>
<evidence type="ECO:0000259" key="10">
    <source>
        <dbReference type="Pfam" id="PF04290"/>
    </source>
</evidence>
<keyword evidence="6 9" id="KW-1133">Transmembrane helix</keyword>
<dbReference type="InterPro" id="IPR055348">
    <property type="entry name" value="DctQ"/>
</dbReference>